<feature type="domain" description="MYND-type" evidence="5">
    <location>
        <begin position="289"/>
        <end position="326"/>
    </location>
</feature>
<dbReference type="GeneID" id="111123740"/>
<dbReference type="KEGG" id="cvn:111123740"/>
<evidence type="ECO:0000256" key="1">
    <source>
        <dbReference type="ARBA" id="ARBA00022723"/>
    </source>
</evidence>
<dbReference type="GO" id="GO:0000981">
    <property type="term" value="F:DNA-binding transcription factor activity, RNA polymerase II-specific"/>
    <property type="evidence" value="ECO:0007669"/>
    <property type="project" value="TreeGrafter"/>
</dbReference>
<dbReference type="RefSeq" id="XP_022321989.1">
    <property type="nucleotide sequence ID" value="XM_022466281.1"/>
</dbReference>
<feature type="domain" description="MYND-type" evidence="5">
    <location>
        <begin position="58"/>
        <end position="97"/>
    </location>
</feature>
<feature type="domain" description="MYND-type" evidence="5">
    <location>
        <begin position="138"/>
        <end position="175"/>
    </location>
</feature>
<dbReference type="Gene3D" id="6.10.140.2220">
    <property type="match status" value="4"/>
</dbReference>
<evidence type="ECO:0000256" key="2">
    <source>
        <dbReference type="ARBA" id="ARBA00022771"/>
    </source>
</evidence>
<reference evidence="7 8" key="1">
    <citation type="submission" date="2025-04" db="UniProtKB">
        <authorList>
            <consortium name="RefSeq"/>
        </authorList>
    </citation>
    <scope>IDENTIFICATION</scope>
    <source>
        <tissue evidence="7 8">Whole sample</tissue>
    </source>
</reference>
<protein>
    <submittedName>
        <fullName evidence="7 8">Uncharacterized protein LOC111123740</fullName>
    </submittedName>
</protein>
<dbReference type="Proteomes" id="UP000694844">
    <property type="component" value="Chromosome 3"/>
</dbReference>
<evidence type="ECO:0000313" key="8">
    <source>
        <dbReference type="RefSeq" id="XP_022321989.1"/>
    </source>
</evidence>
<proteinExistence type="predicted"/>
<evidence type="ECO:0000313" key="6">
    <source>
        <dbReference type="Proteomes" id="UP000694844"/>
    </source>
</evidence>
<dbReference type="RefSeq" id="XP_022321988.1">
    <property type="nucleotide sequence ID" value="XM_022466280.1"/>
</dbReference>
<gene>
    <name evidence="7 8" type="primary">LOC111123740</name>
</gene>
<dbReference type="GO" id="GO:0008270">
    <property type="term" value="F:zinc ion binding"/>
    <property type="evidence" value="ECO:0007669"/>
    <property type="project" value="UniProtKB-KW"/>
</dbReference>
<evidence type="ECO:0000259" key="5">
    <source>
        <dbReference type="PROSITE" id="PS50865"/>
    </source>
</evidence>
<dbReference type="Pfam" id="PF01753">
    <property type="entry name" value="zf-MYND"/>
    <property type="match status" value="4"/>
</dbReference>
<keyword evidence="2 4" id="KW-0863">Zinc-finger</keyword>
<feature type="domain" description="MYND-type" evidence="5">
    <location>
        <begin position="4"/>
        <end position="43"/>
    </location>
</feature>
<organism evidence="6 8">
    <name type="scientific">Crassostrea virginica</name>
    <name type="common">Eastern oyster</name>
    <dbReference type="NCBI Taxonomy" id="6565"/>
    <lineage>
        <taxon>Eukaryota</taxon>
        <taxon>Metazoa</taxon>
        <taxon>Spiralia</taxon>
        <taxon>Lophotrochozoa</taxon>
        <taxon>Mollusca</taxon>
        <taxon>Bivalvia</taxon>
        <taxon>Autobranchia</taxon>
        <taxon>Pteriomorphia</taxon>
        <taxon>Ostreida</taxon>
        <taxon>Ostreoidea</taxon>
        <taxon>Ostreidae</taxon>
        <taxon>Crassostrea</taxon>
    </lineage>
</organism>
<feature type="domain" description="MYND-type" evidence="5">
    <location>
        <begin position="198"/>
        <end position="235"/>
    </location>
</feature>
<dbReference type="PANTHER" id="PTHR10237:SF14">
    <property type="entry name" value="MYND-TYPE DOMAIN-CONTAINING PROTEIN"/>
    <property type="match status" value="1"/>
</dbReference>
<sequence>MRACSYCGEQELDLLRCSQCKSEFYCSKICQKQHWKKGHKESCKAMSGQDIKAPKVVCCYCNEMSYNVMKCSGCKEVSYCSRDCQSKDWTLRHKHDCQWTQNKGETKSKHNPTEVGRDSVVCEKDATYEATKSSAEVCPVCGLSCKLKFCQRCLKQKYCSTQCQKMDWKNHKNDCKTHEKESKPEDKEKQNSQPLAICAFCKKGNTSLACSGCKAIYYCSKSCSDLDWARHNLSCRSQKFQKRIINTLSTSDCYEYGLVTPEEHRGRNKNDGYRIEPEGYRDIMNSTLCCYCKKKKFRVECLECKSLMYCSVACRDLDKATHSRECYFIQVHTYTKYSSEMANMIGYGHDGNLTKSYSPNHAELPRDRNPLLMEDGADLNLVIERSIKAREIAVMKTLYQYPNLTLITRIRQIPVEERTMLGSNISRQPFVFLSYIRRFHRYRGRHNVYLQDTDRREIYVSFYLPNDDPSPHFRWTDVVPGKFIAIMFPCIHFFADKSVGLRVDKANYVSIFDVDLSE</sequence>
<evidence type="ECO:0000256" key="3">
    <source>
        <dbReference type="ARBA" id="ARBA00022833"/>
    </source>
</evidence>
<dbReference type="GO" id="GO:0005634">
    <property type="term" value="C:nucleus"/>
    <property type="evidence" value="ECO:0007669"/>
    <property type="project" value="TreeGrafter"/>
</dbReference>
<name>A0A8B8D394_CRAVI</name>
<keyword evidence="3" id="KW-0862">Zinc</keyword>
<dbReference type="PANTHER" id="PTHR10237">
    <property type="entry name" value="DEFORMED EPIDERMAL AUTOREGULATORY FACTOR 1 HOMOLOG SUPPRESSIN"/>
    <property type="match status" value="1"/>
</dbReference>
<dbReference type="InterPro" id="IPR002893">
    <property type="entry name" value="Znf_MYND"/>
</dbReference>
<accession>A0A8B8D394</accession>
<dbReference type="InterPro" id="IPR024119">
    <property type="entry name" value="TF_DEAF-1"/>
</dbReference>
<dbReference type="AlphaFoldDB" id="A0A8B8D394"/>
<evidence type="ECO:0000313" key="7">
    <source>
        <dbReference type="RefSeq" id="XP_022321988.1"/>
    </source>
</evidence>
<dbReference type="OrthoDB" id="2519255at2759"/>
<evidence type="ECO:0000256" key="4">
    <source>
        <dbReference type="PROSITE-ProRule" id="PRU00134"/>
    </source>
</evidence>
<dbReference type="PROSITE" id="PS01360">
    <property type="entry name" value="ZF_MYND_1"/>
    <property type="match status" value="5"/>
</dbReference>
<keyword evidence="6" id="KW-1185">Reference proteome</keyword>
<dbReference type="PROSITE" id="PS50865">
    <property type="entry name" value="ZF_MYND_2"/>
    <property type="match status" value="5"/>
</dbReference>
<dbReference type="SUPFAM" id="SSF144232">
    <property type="entry name" value="HIT/MYND zinc finger-like"/>
    <property type="match status" value="5"/>
</dbReference>
<keyword evidence="1" id="KW-0479">Metal-binding</keyword>